<evidence type="ECO:0000256" key="7">
    <source>
        <dbReference type="SAM" id="Phobius"/>
    </source>
</evidence>
<organism evidence="9 10">
    <name type="scientific">Candidatus Jeotgalibaca merdavium</name>
    <dbReference type="NCBI Taxonomy" id="2838627"/>
    <lineage>
        <taxon>Bacteria</taxon>
        <taxon>Bacillati</taxon>
        <taxon>Bacillota</taxon>
        <taxon>Bacilli</taxon>
        <taxon>Lactobacillales</taxon>
        <taxon>Carnobacteriaceae</taxon>
        <taxon>Jeotgalibaca</taxon>
    </lineage>
</organism>
<keyword evidence="6 7" id="KW-0472">Membrane</keyword>
<accession>A0A9D2KY86</accession>
<evidence type="ECO:0000259" key="8">
    <source>
        <dbReference type="Pfam" id="PF01757"/>
    </source>
</evidence>
<feature type="domain" description="Acyltransferase 3" evidence="8">
    <location>
        <begin position="12"/>
        <end position="317"/>
    </location>
</feature>
<feature type="transmembrane region" description="Helical" evidence="7">
    <location>
        <begin position="122"/>
        <end position="141"/>
    </location>
</feature>
<dbReference type="AlphaFoldDB" id="A0A9D2KY86"/>
<dbReference type="GO" id="GO:0016413">
    <property type="term" value="F:O-acetyltransferase activity"/>
    <property type="evidence" value="ECO:0007669"/>
    <property type="project" value="TreeGrafter"/>
</dbReference>
<dbReference type="GO" id="GO:0005886">
    <property type="term" value="C:plasma membrane"/>
    <property type="evidence" value="ECO:0007669"/>
    <property type="project" value="UniProtKB-SubCell"/>
</dbReference>
<dbReference type="EMBL" id="DWYW01000115">
    <property type="protein sequence ID" value="HJA90150.1"/>
    <property type="molecule type" value="Genomic_DNA"/>
</dbReference>
<sequence length="343" mass="39419">MDKSKNKNRDESISFVRVVAMLMIIFTHLVREVDSIQFIAQITTVAVYVFIFISGFIFGKKEIHNPLNWIIKRLSRILIPMYVFMLFLFVMRFILFGEFSFSRILIYASNLQGLLGGVQGGAHLWFLTTIMFCYLITPLLYKIRSRVLQLTDINKILSFLLLVTLQIITSYIVSERIGMNIAYLNLYVFAYFISNIWDRSVTVKGVVLFTVLVIFCMVIRLGAKYYIDGTLIYNTIIVPLTQSAIGIYLFMTLDQFKSLARNANMKKVVNHLDAISFEMFITHYAFIIGPFYIMGLTNNIVIDSILVIIATYISALLLNKICNIIYETNMFSKIINTAKVVSS</sequence>
<feature type="transmembrane region" description="Helical" evidence="7">
    <location>
        <begin position="36"/>
        <end position="58"/>
    </location>
</feature>
<evidence type="ECO:0000313" key="9">
    <source>
        <dbReference type="EMBL" id="HJA90150.1"/>
    </source>
</evidence>
<feature type="transmembrane region" description="Helical" evidence="7">
    <location>
        <begin position="206"/>
        <end position="226"/>
    </location>
</feature>
<evidence type="ECO:0000256" key="5">
    <source>
        <dbReference type="ARBA" id="ARBA00022989"/>
    </source>
</evidence>
<comment type="similarity">
    <text evidence="2">Belongs to the acyltransferase 3 family.</text>
</comment>
<comment type="subcellular location">
    <subcellularLocation>
        <location evidence="1">Cell membrane</location>
        <topology evidence="1">Multi-pass membrane protein</topology>
    </subcellularLocation>
</comment>
<name>A0A9D2KY86_9LACT</name>
<gene>
    <name evidence="9" type="ORF">H9948_05090</name>
</gene>
<feature type="transmembrane region" description="Helical" evidence="7">
    <location>
        <begin position="300"/>
        <end position="318"/>
    </location>
</feature>
<reference evidence="9" key="2">
    <citation type="submission" date="2021-04" db="EMBL/GenBank/DDBJ databases">
        <authorList>
            <person name="Gilroy R."/>
        </authorList>
    </citation>
    <scope>NUCLEOTIDE SEQUENCE</scope>
    <source>
        <strain evidence="9">CHK171-505</strain>
    </source>
</reference>
<feature type="transmembrane region" description="Helical" evidence="7">
    <location>
        <begin position="274"/>
        <end position="294"/>
    </location>
</feature>
<feature type="transmembrane region" description="Helical" evidence="7">
    <location>
        <begin position="232"/>
        <end position="253"/>
    </location>
</feature>
<feature type="transmembrane region" description="Helical" evidence="7">
    <location>
        <begin position="12"/>
        <end position="30"/>
    </location>
</feature>
<reference evidence="9" key="1">
    <citation type="journal article" date="2021" name="PeerJ">
        <title>Extensive microbial diversity within the chicken gut microbiome revealed by metagenomics and culture.</title>
        <authorList>
            <person name="Gilroy R."/>
            <person name="Ravi A."/>
            <person name="Getino M."/>
            <person name="Pursley I."/>
            <person name="Horton D.L."/>
            <person name="Alikhan N.F."/>
            <person name="Baker D."/>
            <person name="Gharbi K."/>
            <person name="Hall N."/>
            <person name="Watson M."/>
            <person name="Adriaenssens E.M."/>
            <person name="Foster-Nyarko E."/>
            <person name="Jarju S."/>
            <person name="Secka A."/>
            <person name="Antonio M."/>
            <person name="Oren A."/>
            <person name="Chaudhuri R.R."/>
            <person name="La Ragione R."/>
            <person name="Hildebrand F."/>
            <person name="Pallen M.J."/>
        </authorList>
    </citation>
    <scope>NUCLEOTIDE SEQUENCE</scope>
    <source>
        <strain evidence="9">CHK171-505</strain>
    </source>
</reference>
<evidence type="ECO:0000313" key="10">
    <source>
        <dbReference type="Proteomes" id="UP000886856"/>
    </source>
</evidence>
<dbReference type="Pfam" id="PF01757">
    <property type="entry name" value="Acyl_transf_3"/>
    <property type="match status" value="1"/>
</dbReference>
<keyword evidence="4 7" id="KW-0812">Transmembrane</keyword>
<evidence type="ECO:0000256" key="2">
    <source>
        <dbReference type="ARBA" id="ARBA00007400"/>
    </source>
</evidence>
<dbReference type="PANTHER" id="PTHR40074">
    <property type="entry name" value="O-ACETYLTRANSFERASE WECH"/>
    <property type="match status" value="1"/>
</dbReference>
<evidence type="ECO:0000256" key="4">
    <source>
        <dbReference type="ARBA" id="ARBA00022692"/>
    </source>
</evidence>
<dbReference type="GO" id="GO:0009246">
    <property type="term" value="P:enterobacterial common antigen biosynthetic process"/>
    <property type="evidence" value="ECO:0007669"/>
    <property type="project" value="TreeGrafter"/>
</dbReference>
<comment type="caution">
    <text evidence="9">The sequence shown here is derived from an EMBL/GenBank/DDBJ whole genome shotgun (WGS) entry which is preliminary data.</text>
</comment>
<evidence type="ECO:0000256" key="6">
    <source>
        <dbReference type="ARBA" id="ARBA00023136"/>
    </source>
</evidence>
<proteinExistence type="inferred from homology"/>
<keyword evidence="3" id="KW-1003">Cell membrane</keyword>
<dbReference type="InterPro" id="IPR002656">
    <property type="entry name" value="Acyl_transf_3_dom"/>
</dbReference>
<feature type="transmembrane region" description="Helical" evidence="7">
    <location>
        <begin position="153"/>
        <end position="171"/>
    </location>
</feature>
<protein>
    <submittedName>
        <fullName evidence="9">Acyltransferase</fullName>
    </submittedName>
</protein>
<feature type="transmembrane region" description="Helical" evidence="7">
    <location>
        <begin position="79"/>
        <end position="102"/>
    </location>
</feature>
<dbReference type="Proteomes" id="UP000886856">
    <property type="component" value="Unassembled WGS sequence"/>
</dbReference>
<keyword evidence="9" id="KW-0808">Transferase</keyword>
<evidence type="ECO:0000256" key="3">
    <source>
        <dbReference type="ARBA" id="ARBA00022475"/>
    </source>
</evidence>
<keyword evidence="9" id="KW-0012">Acyltransferase</keyword>
<feature type="transmembrane region" description="Helical" evidence="7">
    <location>
        <begin position="177"/>
        <end position="194"/>
    </location>
</feature>
<dbReference type="PANTHER" id="PTHR40074:SF2">
    <property type="entry name" value="O-ACETYLTRANSFERASE WECH"/>
    <property type="match status" value="1"/>
</dbReference>
<evidence type="ECO:0000256" key="1">
    <source>
        <dbReference type="ARBA" id="ARBA00004651"/>
    </source>
</evidence>
<keyword evidence="5 7" id="KW-1133">Transmembrane helix</keyword>